<dbReference type="RefSeq" id="WP_225912730.1">
    <property type="nucleotide sequence ID" value="NZ_CAWNNC010000003.1"/>
</dbReference>
<dbReference type="GO" id="GO:0005524">
    <property type="term" value="F:ATP binding"/>
    <property type="evidence" value="ECO:0007669"/>
    <property type="project" value="UniProtKB-KW"/>
</dbReference>
<keyword evidence="1" id="KW-0547">Nucleotide-binding</keyword>
<feature type="domain" description="SF3 helicase" evidence="4">
    <location>
        <begin position="545"/>
        <end position="726"/>
    </location>
</feature>
<dbReference type="InterPro" id="IPR014015">
    <property type="entry name" value="Helicase_SF3_DNA-vir"/>
</dbReference>
<evidence type="ECO:0000256" key="2">
    <source>
        <dbReference type="ARBA" id="ARBA00022840"/>
    </source>
</evidence>
<evidence type="ECO:0000259" key="4">
    <source>
        <dbReference type="PROSITE" id="PS51206"/>
    </source>
</evidence>
<dbReference type="Proteomes" id="UP000232003">
    <property type="component" value="Plasmid pNFSY02"/>
</dbReference>
<gene>
    <name evidence="5" type="ORF">COO91_09134</name>
</gene>
<feature type="region of interest" description="Disordered" evidence="3">
    <location>
        <begin position="960"/>
        <end position="1001"/>
    </location>
</feature>
<evidence type="ECO:0000313" key="6">
    <source>
        <dbReference type="Proteomes" id="UP000232003"/>
    </source>
</evidence>
<dbReference type="EMBL" id="CP024787">
    <property type="protein sequence ID" value="AUB42978.1"/>
    <property type="molecule type" value="Genomic_DNA"/>
</dbReference>
<dbReference type="InterPro" id="IPR027417">
    <property type="entry name" value="P-loop_NTPase"/>
</dbReference>
<dbReference type="AlphaFoldDB" id="A0A2K8T5H8"/>
<dbReference type="KEGG" id="nfl:COO91_09134"/>
<evidence type="ECO:0000256" key="1">
    <source>
        <dbReference type="ARBA" id="ARBA00022741"/>
    </source>
</evidence>
<feature type="compositionally biased region" description="Low complexity" evidence="3">
    <location>
        <begin position="969"/>
        <end position="1001"/>
    </location>
</feature>
<dbReference type="GO" id="GO:0004386">
    <property type="term" value="F:helicase activity"/>
    <property type="evidence" value="ECO:0007669"/>
    <property type="project" value="UniProtKB-KW"/>
</dbReference>
<geneLocation type="plasmid" evidence="6">
    <name>pnfsy02</name>
</geneLocation>
<dbReference type="Gene3D" id="3.40.50.300">
    <property type="entry name" value="P-loop containing nucleotide triphosphate hydrolases"/>
    <property type="match status" value="1"/>
</dbReference>
<keyword evidence="5" id="KW-0614">Plasmid</keyword>
<keyword evidence="6" id="KW-1185">Reference proteome</keyword>
<feature type="compositionally biased region" description="Polar residues" evidence="3">
    <location>
        <begin position="903"/>
        <end position="922"/>
    </location>
</feature>
<keyword evidence="5" id="KW-0378">Hydrolase</keyword>
<evidence type="ECO:0000256" key="3">
    <source>
        <dbReference type="SAM" id="MobiDB-lite"/>
    </source>
</evidence>
<dbReference type="PROSITE" id="PS51206">
    <property type="entry name" value="SF3_HELICASE_1"/>
    <property type="match status" value="1"/>
</dbReference>
<dbReference type="Pfam" id="PF08706">
    <property type="entry name" value="D5_N"/>
    <property type="match status" value="1"/>
</dbReference>
<keyword evidence="2" id="KW-0067">ATP-binding</keyword>
<sequence length="1067" mass="119145">MNTLEMQSAPGLLDHGATPNISEPIKIAQSVTGEQELAARNTKTASVENKHLEDTPEKTNASRTQQAFEKFDIRNFQDQLEPSKVKNKFICPVCGGNDLSIVPETGKYRCFNNCECKDIREAIKPWAEVVAERAGANYTPSLNRLAAKPKRILPKSAPIPDGELALVMLTQAATDIPQTQNITCKLPKGIPGNATQTIYPYSQNQWVIRYEWADYIKEKGKDKSFRQWHRLPDGTPEMRKGDEPWKAYRIDEAIAAAKSVAGTPALLQHEGEGCVEVGRSHGLAGFTFQGSAWDKKSILPEYQLIKDSGIGLIIFLHDPDDTGLKKLQTCLECAAEVGISLIGINPHDICPDLPYKSSDIKEILGQMEVPEFIRRLEQEIHAAVAQRCLQQAALTQQAQVNVNDDDDQNPVVAFTQQAFQALYGDKNWICAADKLYYHTGNHYKHSPDSTERKRIYDFCNSFMVENEQGKKSCPYASPSSVKKVLEWVKMGTEIDPELINPPGVNCTNGIVRVEWEGRDFTIRLDPHTPQDYFIYEPLIEYDPNADDTYCEQLLACLDKPQQEIFLRNIAASLDLETVRKFRGREVKAMFAIGLGSNGKDALRECVSTIYGKNGLTSVSLGDFQSYDEGRKFGLAPLIYSRINWASENPQTSRIDRLQSLKLFVTGDTLHCEQKGKDHIEFSSNAIGIFNLNETPAFQGVIQAIKDRIAILEFKKTFVDNPDPNNPNEIKGDPRFRYDQDFIRTKLAPAFLNRILKALSNLIESGIDYECTTDAFHNLQRENNHLFDFIEDEKLGYVEGGEMSASALWMLLENWYIQNGTLTIDENNRRTWIDQVRPSDKNVKGINQIIARIAQLFPKAVRATRYCDIRKKQIPILKGIGIIENTRPTLESTRPIPAPLPAPETQSQQATRPTRPSFSNFGENNEESDMKIELLSPTMEKEEYVTPTGAGEAEVLPDLENWGGNWGETGAVSSQSGAGSSPSCAEKLESGAGQSDSVPSSSDSKVLASEAIACILESPNPSWEVVKDILSEMEILSYSELHGFLTLGEFAQLEMLVPAAEREVHFGS</sequence>
<keyword evidence="5" id="KW-0347">Helicase</keyword>
<proteinExistence type="predicted"/>
<name>A0A2K8T5H8_9NOSO</name>
<dbReference type="Pfam" id="PF19263">
    <property type="entry name" value="DUF5906"/>
    <property type="match status" value="1"/>
</dbReference>
<dbReference type="InterPro" id="IPR014818">
    <property type="entry name" value="Phage/plasmid_primase_P4_C"/>
</dbReference>
<feature type="region of interest" description="Disordered" evidence="3">
    <location>
        <begin position="887"/>
        <end position="927"/>
    </location>
</feature>
<accession>A0A2K8T5H8</accession>
<organism evidence="5 6">
    <name type="scientific">Nostoc flagelliforme CCNUN1</name>
    <dbReference type="NCBI Taxonomy" id="2038116"/>
    <lineage>
        <taxon>Bacteria</taxon>
        <taxon>Bacillati</taxon>
        <taxon>Cyanobacteriota</taxon>
        <taxon>Cyanophyceae</taxon>
        <taxon>Nostocales</taxon>
        <taxon>Nostocaceae</taxon>
        <taxon>Nostoc</taxon>
    </lineage>
</organism>
<dbReference type="InterPro" id="IPR045455">
    <property type="entry name" value="NrS-1_pol-like_helicase"/>
</dbReference>
<reference evidence="5 6" key="1">
    <citation type="submission" date="2017-11" db="EMBL/GenBank/DDBJ databases">
        <title>Complete genome of a free-living desiccation-tolerant cyanobacterium and its photosynthetic adaptation to extreme terrestrial habitat.</title>
        <authorList>
            <person name="Shang J."/>
        </authorList>
    </citation>
    <scope>NUCLEOTIDE SEQUENCE [LARGE SCALE GENOMIC DNA]</scope>
    <source>
        <strain evidence="5 6">CCNUN1</strain>
        <plasmid evidence="6">pnfsy02</plasmid>
    </source>
</reference>
<evidence type="ECO:0000313" key="5">
    <source>
        <dbReference type="EMBL" id="AUB42978.1"/>
    </source>
</evidence>
<protein>
    <submittedName>
        <fullName evidence="5">Putative DNA primase/helicase</fullName>
    </submittedName>
</protein>
<dbReference type="SUPFAM" id="SSF52540">
    <property type="entry name" value="P-loop containing nucleoside triphosphate hydrolases"/>
    <property type="match status" value="1"/>
</dbReference>